<dbReference type="HOGENOM" id="CLU_1412479_0_0_6"/>
<keyword evidence="3" id="KW-1185">Reference proteome</keyword>
<evidence type="ECO:0000313" key="3">
    <source>
        <dbReference type="Proteomes" id="UP000013148"/>
    </source>
</evidence>
<feature type="transmembrane region" description="Helical" evidence="1">
    <location>
        <begin position="36"/>
        <end position="57"/>
    </location>
</feature>
<keyword evidence="1" id="KW-0812">Transmembrane</keyword>
<reference evidence="2 3" key="1">
    <citation type="submission" date="2013-02" db="EMBL/GenBank/DDBJ databases">
        <title>The Genome Sequence of Acinetobacter guillouiae NIPH 991.</title>
        <authorList>
            <consortium name="The Broad Institute Genome Sequencing Platform"/>
            <consortium name="The Broad Institute Genome Sequencing Center for Infectious Disease"/>
            <person name="Cerqueira G."/>
            <person name="Feldgarden M."/>
            <person name="Courvalin P."/>
            <person name="Perichon B."/>
            <person name="Grillot-Courvalin C."/>
            <person name="Clermont D."/>
            <person name="Rocha E."/>
            <person name="Yoon E.-J."/>
            <person name="Nemec A."/>
            <person name="Walker B."/>
            <person name="Young S.K."/>
            <person name="Zeng Q."/>
            <person name="Gargeya S."/>
            <person name="Fitzgerald M."/>
            <person name="Haas B."/>
            <person name="Abouelleil A."/>
            <person name="Alvarado L."/>
            <person name="Arachchi H.M."/>
            <person name="Berlin A.M."/>
            <person name="Chapman S.B."/>
            <person name="Dewar J."/>
            <person name="Goldberg J."/>
            <person name="Griggs A."/>
            <person name="Gujja S."/>
            <person name="Hansen M."/>
            <person name="Howarth C."/>
            <person name="Imamovic A."/>
            <person name="Larimer J."/>
            <person name="McCowan C."/>
            <person name="Murphy C."/>
            <person name="Neiman D."/>
            <person name="Pearson M."/>
            <person name="Priest M."/>
            <person name="Roberts A."/>
            <person name="Saif S."/>
            <person name="Shea T."/>
            <person name="Sisk P."/>
            <person name="Sykes S."/>
            <person name="Wortman J."/>
            <person name="Nusbaum C."/>
            <person name="Birren B."/>
        </authorList>
    </citation>
    <scope>NUCLEOTIDE SEQUENCE [LARGE SCALE GENOMIC DNA]</scope>
    <source>
        <strain evidence="2 3">NIPH 991</strain>
    </source>
</reference>
<dbReference type="PATRIC" id="fig|1217656.3.peg.3363"/>
<dbReference type="RefSeq" id="WP_004822097.1">
    <property type="nucleotide sequence ID" value="NZ_KB849456.1"/>
</dbReference>
<accession>N8WWH1</accession>
<organism evidence="2 3">
    <name type="scientific">Acinetobacter guillouiae NIPH 991</name>
    <dbReference type="NCBI Taxonomy" id="1217656"/>
    <lineage>
        <taxon>Bacteria</taxon>
        <taxon>Pseudomonadati</taxon>
        <taxon>Pseudomonadota</taxon>
        <taxon>Gammaproteobacteria</taxon>
        <taxon>Moraxellales</taxon>
        <taxon>Moraxellaceae</taxon>
        <taxon>Acinetobacter</taxon>
    </lineage>
</organism>
<keyword evidence="1" id="KW-0472">Membrane</keyword>
<feature type="transmembrane region" description="Helical" evidence="1">
    <location>
        <begin position="101"/>
        <end position="120"/>
    </location>
</feature>
<sequence>MILKKNILYLLFFPSTCLYADRYIEDEIGGGGSDSILIYLILIVVGWLAISTIINAVKDAIRQTKVEIDTGRLPIKAEIRKHIKLLIKQEIKSLPLTLEDYLLNIYVYGLGFILGGLFGALSNVNQISIENVLWGATFIGIPWCLVFYLILGRGVSEANKQKIRAKYSQYKNLPNDIEKLRKIRDHLLNKKN</sequence>
<proteinExistence type="predicted"/>
<gene>
    <name evidence="2" type="ORF">F964_03417</name>
</gene>
<comment type="caution">
    <text evidence="2">The sequence shown here is derived from an EMBL/GenBank/DDBJ whole genome shotgun (WGS) entry which is preliminary data.</text>
</comment>
<name>N8WWH1_ACIGI</name>
<protein>
    <submittedName>
        <fullName evidence="2">Uncharacterized protein</fullName>
    </submittedName>
</protein>
<dbReference type="EMBL" id="APPJ01000012">
    <property type="protein sequence ID" value="ENV16482.1"/>
    <property type="molecule type" value="Genomic_DNA"/>
</dbReference>
<keyword evidence="1" id="KW-1133">Transmembrane helix</keyword>
<evidence type="ECO:0000256" key="1">
    <source>
        <dbReference type="SAM" id="Phobius"/>
    </source>
</evidence>
<feature type="transmembrane region" description="Helical" evidence="1">
    <location>
        <begin position="132"/>
        <end position="151"/>
    </location>
</feature>
<dbReference type="Proteomes" id="UP000013148">
    <property type="component" value="Unassembled WGS sequence"/>
</dbReference>
<evidence type="ECO:0000313" key="2">
    <source>
        <dbReference type="EMBL" id="ENV16482.1"/>
    </source>
</evidence>
<dbReference type="AlphaFoldDB" id="N8WWH1"/>